<proteinExistence type="predicted"/>
<sequence length="294" mass="33501">MRKNFIILTAVSLILFSCQKENSIENGTNTIIVNTNADTLLKKFIVLDTTIAAPNDTVYKYTFAYDNLKRCTSYRASDGIDSFVIYNFFNGSDPNITHMKIYNLSSGDDSTFNYFTYSQTGKILTDSIIEYNPTGTAIFLLNYQNTTNQGGIITDISNGTQFEINKFSSLRDNGNIINIKDSLFRLIVTNYTLSVSANADISYDNKINPFYRIVPKHLVNVLLESSSIFTFPPFQSLPQKNNILMETKIFSPQNSGLDNYNNSLQYVYNSNNYPLIVRVRDLVNNKYYKGIYIY</sequence>
<dbReference type="EMBL" id="JBHSCZ010000008">
    <property type="protein sequence ID" value="MFC4263975.1"/>
    <property type="molecule type" value="Genomic_DNA"/>
</dbReference>
<keyword evidence="2" id="KW-1185">Reference proteome</keyword>
<name>A0ABV8QUP2_9BACT</name>
<dbReference type="Proteomes" id="UP001595907">
    <property type="component" value="Unassembled WGS sequence"/>
</dbReference>
<reference evidence="2" key="1">
    <citation type="journal article" date="2019" name="Int. J. Syst. Evol. Microbiol.">
        <title>The Global Catalogue of Microorganisms (GCM) 10K type strain sequencing project: providing services to taxonomists for standard genome sequencing and annotation.</title>
        <authorList>
            <consortium name="The Broad Institute Genomics Platform"/>
            <consortium name="The Broad Institute Genome Sequencing Center for Infectious Disease"/>
            <person name="Wu L."/>
            <person name="Ma J."/>
        </authorList>
    </citation>
    <scope>NUCLEOTIDE SEQUENCE [LARGE SCALE GENOMIC DNA]</scope>
    <source>
        <strain evidence="2">CECT 8289</strain>
    </source>
</reference>
<organism evidence="1 2">
    <name type="scientific">Ferruginibacter yonginensis</name>
    <dbReference type="NCBI Taxonomy" id="1310416"/>
    <lineage>
        <taxon>Bacteria</taxon>
        <taxon>Pseudomonadati</taxon>
        <taxon>Bacteroidota</taxon>
        <taxon>Chitinophagia</taxon>
        <taxon>Chitinophagales</taxon>
        <taxon>Chitinophagaceae</taxon>
        <taxon>Ferruginibacter</taxon>
    </lineage>
</organism>
<evidence type="ECO:0008006" key="3">
    <source>
        <dbReference type="Google" id="ProtNLM"/>
    </source>
</evidence>
<gene>
    <name evidence="1" type="ORF">ACFOWM_13880</name>
</gene>
<comment type="caution">
    <text evidence="1">The sequence shown here is derived from an EMBL/GenBank/DDBJ whole genome shotgun (WGS) entry which is preliminary data.</text>
</comment>
<evidence type="ECO:0000313" key="1">
    <source>
        <dbReference type="EMBL" id="MFC4263975.1"/>
    </source>
</evidence>
<dbReference type="PROSITE" id="PS51257">
    <property type="entry name" value="PROKAR_LIPOPROTEIN"/>
    <property type="match status" value="1"/>
</dbReference>
<dbReference type="RefSeq" id="WP_379711202.1">
    <property type="nucleotide sequence ID" value="NZ_JBHSCZ010000008.1"/>
</dbReference>
<accession>A0ABV8QUP2</accession>
<evidence type="ECO:0000313" key="2">
    <source>
        <dbReference type="Proteomes" id="UP001595907"/>
    </source>
</evidence>
<protein>
    <recommendedName>
        <fullName evidence="3">YD repeat-containing protein</fullName>
    </recommendedName>
</protein>